<dbReference type="InterPro" id="IPR019734">
    <property type="entry name" value="TPR_rpt"/>
</dbReference>
<dbReference type="SUPFAM" id="SSF48452">
    <property type="entry name" value="TPR-like"/>
    <property type="match status" value="1"/>
</dbReference>
<dbReference type="SUPFAM" id="SSF54534">
    <property type="entry name" value="FKBP-like"/>
    <property type="match status" value="2"/>
</dbReference>
<evidence type="ECO:0000256" key="3">
    <source>
        <dbReference type="ARBA" id="ARBA00022737"/>
    </source>
</evidence>
<keyword evidence="3" id="KW-0677">Repeat</keyword>
<keyword evidence="6 7" id="KW-0413">Isomerase</keyword>
<protein>
    <recommendedName>
        <fullName evidence="2 7">peptidylprolyl isomerase</fullName>
        <ecNumber evidence="2 7">5.2.1.8</ecNumber>
    </recommendedName>
</protein>
<dbReference type="Gene3D" id="1.25.40.10">
    <property type="entry name" value="Tetratricopeptide repeat domain"/>
    <property type="match status" value="1"/>
</dbReference>
<evidence type="ECO:0000256" key="5">
    <source>
        <dbReference type="ARBA" id="ARBA00023110"/>
    </source>
</evidence>
<feature type="repeat" description="TPR" evidence="8">
    <location>
        <begin position="350"/>
        <end position="383"/>
    </location>
</feature>
<dbReference type="PROSITE" id="PS50005">
    <property type="entry name" value="TPR"/>
    <property type="match status" value="2"/>
</dbReference>
<dbReference type="FunFam" id="1.25.40.10:FF:000008">
    <property type="entry name" value="Peptidylprolyl isomerase"/>
    <property type="match status" value="1"/>
</dbReference>
<comment type="caution">
    <text evidence="10">The sequence shown here is derived from an EMBL/GenBank/DDBJ whole genome shotgun (WGS) entry which is preliminary data.</text>
</comment>
<keyword evidence="4 8" id="KW-0802">TPR repeat</keyword>
<dbReference type="SMART" id="SM00028">
    <property type="entry name" value="TPR"/>
    <property type="match status" value="3"/>
</dbReference>
<dbReference type="InterPro" id="IPR001179">
    <property type="entry name" value="PPIase_FKBP_dom"/>
</dbReference>
<dbReference type="EMBL" id="JARGDH010000003">
    <property type="protein sequence ID" value="KAL0273021.1"/>
    <property type="molecule type" value="Genomic_DNA"/>
</dbReference>
<dbReference type="Pfam" id="PF13181">
    <property type="entry name" value="TPR_8"/>
    <property type="match status" value="1"/>
</dbReference>
<dbReference type="EC" id="5.2.1.8" evidence="2 7"/>
<evidence type="ECO:0000256" key="8">
    <source>
        <dbReference type="PROSITE-ProRule" id="PRU00339"/>
    </source>
</evidence>
<evidence type="ECO:0000256" key="6">
    <source>
        <dbReference type="ARBA" id="ARBA00023235"/>
    </source>
</evidence>
<accession>A0AAW2HTH0</accession>
<evidence type="ECO:0000256" key="1">
    <source>
        <dbReference type="ARBA" id="ARBA00000971"/>
    </source>
</evidence>
<name>A0AAW2HTH0_9NEOP</name>
<comment type="catalytic activity">
    <reaction evidence="1 7">
        <text>[protein]-peptidylproline (omega=180) = [protein]-peptidylproline (omega=0)</text>
        <dbReference type="Rhea" id="RHEA:16237"/>
        <dbReference type="Rhea" id="RHEA-COMP:10747"/>
        <dbReference type="Rhea" id="RHEA-COMP:10748"/>
        <dbReference type="ChEBI" id="CHEBI:83833"/>
        <dbReference type="ChEBI" id="CHEBI:83834"/>
        <dbReference type="EC" id="5.2.1.8"/>
    </reaction>
</comment>
<evidence type="ECO:0000259" key="9">
    <source>
        <dbReference type="PROSITE" id="PS50059"/>
    </source>
</evidence>
<feature type="domain" description="PPIase FKBP-type" evidence="9">
    <location>
        <begin position="47"/>
        <end position="134"/>
    </location>
</feature>
<evidence type="ECO:0000256" key="7">
    <source>
        <dbReference type="PROSITE-ProRule" id="PRU00277"/>
    </source>
</evidence>
<proteinExistence type="predicted"/>
<keyword evidence="5 7" id="KW-0697">Rotamase</keyword>
<dbReference type="InterPro" id="IPR046357">
    <property type="entry name" value="PPIase_dom_sf"/>
</dbReference>
<dbReference type="GO" id="GO:0003755">
    <property type="term" value="F:peptidyl-prolyl cis-trans isomerase activity"/>
    <property type="evidence" value="ECO:0007669"/>
    <property type="project" value="UniProtKB-KW"/>
</dbReference>
<dbReference type="Pfam" id="PF00515">
    <property type="entry name" value="TPR_1"/>
    <property type="match status" value="1"/>
</dbReference>
<evidence type="ECO:0000256" key="4">
    <source>
        <dbReference type="ARBA" id="ARBA00022803"/>
    </source>
</evidence>
<dbReference type="FunFam" id="3.10.50.40:FF:000013">
    <property type="entry name" value="Peptidylprolyl isomerase"/>
    <property type="match status" value="1"/>
</dbReference>
<evidence type="ECO:0000256" key="2">
    <source>
        <dbReference type="ARBA" id="ARBA00013194"/>
    </source>
</evidence>
<sequence>MTAGEEVAAPTLITPGPNAVDVTPNQDGGVLKEIIKEGEGDAVPAAGCNVFVHYEGKLTDGTVFDSSKSYAQPFEFTLGRENVIKAWDIAIATMKKGEVAILTCKPDYAYGDVEVKNIPKNSTLIFEVTLIDWIPGDISKDKDGGILKLKTYERGKGYSPPNDGAVCTVHLIGEHEGKVFEDREVKFNMGEGCEEGIVEGVERALKNFRKGEKSVVELKPKYAFKEEGNPELGVPPNATVQYTIELKDFEQPARSWDMTTEERIAQAKLLKEKATNYFKANKYNMAIKFYSQVTDYVNSNAGSPGEESEDEKALLLAARLNLGLVHLKLNQCYEAKMECDKALELDPQNVKGLFRRGQAYLEIGEPEKAKADFEAVLKIEPTNKLAASQIVACCNKIKQHREKEKKIYSNMFEKFARRDKEVSS</sequence>
<reference evidence="10" key="1">
    <citation type="journal article" date="2024" name="Gigascience">
        <title>Chromosome-level genome of the poultry shaft louse Menopon gallinae provides insight into the host-switching and adaptive evolution of parasitic lice.</title>
        <authorList>
            <person name="Xu Y."/>
            <person name="Ma L."/>
            <person name="Liu S."/>
            <person name="Liang Y."/>
            <person name="Liu Q."/>
            <person name="He Z."/>
            <person name="Tian L."/>
            <person name="Duan Y."/>
            <person name="Cai W."/>
            <person name="Li H."/>
            <person name="Song F."/>
        </authorList>
    </citation>
    <scope>NUCLEOTIDE SEQUENCE</scope>
    <source>
        <strain evidence="10">Cailab_2023a</strain>
    </source>
</reference>
<dbReference type="Pfam" id="PF00254">
    <property type="entry name" value="FKBP_C"/>
    <property type="match status" value="2"/>
</dbReference>
<feature type="repeat" description="TPR" evidence="8">
    <location>
        <begin position="316"/>
        <end position="349"/>
    </location>
</feature>
<dbReference type="InterPro" id="IPR050754">
    <property type="entry name" value="FKBP4/5/8-like"/>
</dbReference>
<dbReference type="AlphaFoldDB" id="A0AAW2HTH0"/>
<dbReference type="PROSITE" id="PS50059">
    <property type="entry name" value="FKBP_PPIASE"/>
    <property type="match status" value="2"/>
</dbReference>
<dbReference type="FunFam" id="3.10.50.40:FF:000006">
    <property type="entry name" value="Peptidyl-prolyl cis-trans isomerase"/>
    <property type="match status" value="1"/>
</dbReference>
<feature type="domain" description="PPIase FKBP-type" evidence="9">
    <location>
        <begin position="164"/>
        <end position="250"/>
    </location>
</feature>
<dbReference type="PANTHER" id="PTHR46512">
    <property type="entry name" value="PEPTIDYLPROLYL ISOMERASE"/>
    <property type="match status" value="1"/>
</dbReference>
<organism evidence="10">
    <name type="scientific">Menopon gallinae</name>
    <name type="common">poultry shaft louse</name>
    <dbReference type="NCBI Taxonomy" id="328185"/>
    <lineage>
        <taxon>Eukaryota</taxon>
        <taxon>Metazoa</taxon>
        <taxon>Ecdysozoa</taxon>
        <taxon>Arthropoda</taxon>
        <taxon>Hexapoda</taxon>
        <taxon>Insecta</taxon>
        <taxon>Pterygota</taxon>
        <taxon>Neoptera</taxon>
        <taxon>Paraneoptera</taxon>
        <taxon>Psocodea</taxon>
        <taxon>Troctomorpha</taxon>
        <taxon>Phthiraptera</taxon>
        <taxon>Amblycera</taxon>
        <taxon>Menoponidae</taxon>
        <taxon>Menopon</taxon>
    </lineage>
</organism>
<dbReference type="PANTHER" id="PTHR46512:SF9">
    <property type="entry name" value="PEPTIDYLPROLYL ISOMERASE"/>
    <property type="match status" value="1"/>
</dbReference>
<dbReference type="Gene3D" id="3.10.50.40">
    <property type="match status" value="2"/>
</dbReference>
<gene>
    <name evidence="10" type="ORF">PYX00_005798</name>
</gene>
<evidence type="ECO:0000313" key="10">
    <source>
        <dbReference type="EMBL" id="KAL0273021.1"/>
    </source>
</evidence>
<dbReference type="InterPro" id="IPR011990">
    <property type="entry name" value="TPR-like_helical_dom_sf"/>
</dbReference>